<gene>
    <name evidence="2" type="ORF">TVAG_432920</name>
</gene>
<dbReference type="OrthoDB" id="10576459at2759"/>
<organism evidence="2 3">
    <name type="scientific">Trichomonas vaginalis (strain ATCC PRA-98 / G3)</name>
    <dbReference type="NCBI Taxonomy" id="412133"/>
    <lineage>
        <taxon>Eukaryota</taxon>
        <taxon>Metamonada</taxon>
        <taxon>Parabasalia</taxon>
        <taxon>Trichomonadida</taxon>
        <taxon>Trichomonadidae</taxon>
        <taxon>Trichomonas</taxon>
    </lineage>
</organism>
<reference evidence="2" key="1">
    <citation type="submission" date="2006-10" db="EMBL/GenBank/DDBJ databases">
        <authorList>
            <person name="Amadeo P."/>
            <person name="Zhao Q."/>
            <person name="Wortman J."/>
            <person name="Fraser-Liggett C."/>
            <person name="Carlton J."/>
        </authorList>
    </citation>
    <scope>NUCLEOTIDE SEQUENCE</scope>
    <source>
        <strain evidence="2">G3</strain>
    </source>
</reference>
<keyword evidence="3" id="KW-1185">Reference proteome</keyword>
<accession>A2DIT3</accession>
<evidence type="ECO:0000313" key="2">
    <source>
        <dbReference type="EMBL" id="EAY19696.1"/>
    </source>
</evidence>
<evidence type="ECO:0000256" key="1">
    <source>
        <dbReference type="SAM" id="Phobius"/>
    </source>
</evidence>
<dbReference type="RefSeq" id="XP_001580682.1">
    <property type="nucleotide sequence ID" value="XM_001580632.1"/>
</dbReference>
<feature type="transmembrane region" description="Helical" evidence="1">
    <location>
        <begin position="283"/>
        <end position="301"/>
    </location>
</feature>
<sequence length="463" mass="52720">MATSILIGINRKRESFFQLKDPMVINSTYLSSPTIHYYTALLVGLNAPFHDISFAISFLNTFASAVSLFHLAGYYHKYQAYAALFVLLNGGWAFIRNFTVRNDHVDLVHNVGREYHVPMYQIFSQFILFSKTYSFAFPMAIFSLILLHKFANTNEQFENYMVAGLLIALCPSFMVSASLAIYSLCQLYSVIFAGPFFISFVFKYFYSSLRSQPIWREYQMNGIFFAQIVSWIDALGPLSFMIILAPLFMTNPDIIHKYVSMLCSMCFISFFRNGAFLYDNSAAIAFTILPILTNITFGAFGKSVKKLKEKSRGILIGSFSLLVILSILGGVMSNRRQLSAFEPCTDQEALTASRWVATHVPINETVLTIQIPFNPISFSAGRQIFSSLPYNIWMRGEDFATPTAVLRQIDLLGGAPNLMRKYHMKYLLEFVPVPLVSRNRELLDQFMIVESSDRWSLLKLRQS</sequence>
<name>A2DIT3_TRIV3</name>
<proteinExistence type="predicted"/>
<feature type="transmembrane region" description="Helical" evidence="1">
    <location>
        <begin position="122"/>
        <end position="147"/>
    </location>
</feature>
<dbReference type="AlphaFoldDB" id="A2DIT3"/>
<dbReference type="KEGG" id="tva:5465225"/>
<protein>
    <submittedName>
        <fullName evidence="2">Uncharacterized protein</fullName>
    </submittedName>
</protein>
<dbReference type="InParanoid" id="A2DIT3"/>
<feature type="transmembrane region" description="Helical" evidence="1">
    <location>
        <begin position="52"/>
        <end position="71"/>
    </location>
</feature>
<feature type="transmembrane region" description="Helical" evidence="1">
    <location>
        <begin position="78"/>
        <end position="95"/>
    </location>
</feature>
<keyword evidence="1" id="KW-1133">Transmembrane helix</keyword>
<dbReference type="VEuPathDB" id="TrichDB:TVAGG3_0562250"/>
<feature type="transmembrane region" description="Helical" evidence="1">
    <location>
        <begin position="159"/>
        <end position="181"/>
    </location>
</feature>
<keyword evidence="1" id="KW-0812">Transmembrane</keyword>
<keyword evidence="1" id="KW-0472">Membrane</keyword>
<dbReference type="EMBL" id="DS113205">
    <property type="protein sequence ID" value="EAY19696.1"/>
    <property type="molecule type" value="Genomic_DNA"/>
</dbReference>
<reference evidence="2" key="2">
    <citation type="journal article" date="2007" name="Science">
        <title>Draft genome sequence of the sexually transmitted pathogen Trichomonas vaginalis.</title>
        <authorList>
            <person name="Carlton J.M."/>
            <person name="Hirt R.P."/>
            <person name="Silva J.C."/>
            <person name="Delcher A.L."/>
            <person name="Schatz M."/>
            <person name="Zhao Q."/>
            <person name="Wortman J.R."/>
            <person name="Bidwell S.L."/>
            <person name="Alsmark U.C.M."/>
            <person name="Besteiro S."/>
            <person name="Sicheritz-Ponten T."/>
            <person name="Noel C.J."/>
            <person name="Dacks J.B."/>
            <person name="Foster P.G."/>
            <person name="Simillion C."/>
            <person name="Van de Peer Y."/>
            <person name="Miranda-Saavedra D."/>
            <person name="Barton G.J."/>
            <person name="Westrop G.D."/>
            <person name="Mueller S."/>
            <person name="Dessi D."/>
            <person name="Fiori P.L."/>
            <person name="Ren Q."/>
            <person name="Paulsen I."/>
            <person name="Zhang H."/>
            <person name="Bastida-Corcuera F.D."/>
            <person name="Simoes-Barbosa A."/>
            <person name="Brown M.T."/>
            <person name="Hayes R.D."/>
            <person name="Mukherjee M."/>
            <person name="Okumura C.Y."/>
            <person name="Schneider R."/>
            <person name="Smith A.J."/>
            <person name="Vanacova S."/>
            <person name="Villalvazo M."/>
            <person name="Haas B.J."/>
            <person name="Pertea M."/>
            <person name="Feldblyum T.V."/>
            <person name="Utterback T.R."/>
            <person name="Shu C.L."/>
            <person name="Osoegawa K."/>
            <person name="de Jong P.J."/>
            <person name="Hrdy I."/>
            <person name="Horvathova L."/>
            <person name="Zubacova Z."/>
            <person name="Dolezal P."/>
            <person name="Malik S.B."/>
            <person name="Logsdon J.M. Jr."/>
            <person name="Henze K."/>
            <person name="Gupta A."/>
            <person name="Wang C.C."/>
            <person name="Dunne R.L."/>
            <person name="Upcroft J.A."/>
            <person name="Upcroft P."/>
            <person name="White O."/>
            <person name="Salzberg S.L."/>
            <person name="Tang P."/>
            <person name="Chiu C.-H."/>
            <person name="Lee Y.-S."/>
            <person name="Embley T.M."/>
            <person name="Coombs G.H."/>
            <person name="Mottram J.C."/>
            <person name="Tachezy J."/>
            <person name="Fraser-Liggett C.M."/>
            <person name="Johnson P.J."/>
        </authorList>
    </citation>
    <scope>NUCLEOTIDE SEQUENCE [LARGE SCALE GENOMIC DNA]</scope>
    <source>
        <strain evidence="2">G3</strain>
    </source>
</reference>
<dbReference type="VEuPathDB" id="TrichDB:TVAG_432920"/>
<evidence type="ECO:0000313" key="3">
    <source>
        <dbReference type="Proteomes" id="UP000001542"/>
    </source>
</evidence>
<feature type="transmembrane region" description="Helical" evidence="1">
    <location>
        <begin position="313"/>
        <end position="332"/>
    </location>
</feature>
<feature type="transmembrane region" description="Helical" evidence="1">
    <location>
        <begin position="187"/>
        <end position="206"/>
    </location>
</feature>
<feature type="transmembrane region" description="Helical" evidence="1">
    <location>
        <begin position="218"/>
        <end position="248"/>
    </location>
</feature>
<dbReference type="Proteomes" id="UP000001542">
    <property type="component" value="Unassembled WGS sequence"/>
</dbReference>